<proteinExistence type="predicted"/>
<gene>
    <name evidence="2" type="ORF">WN48_08445</name>
</gene>
<dbReference type="Proteomes" id="UP000250275">
    <property type="component" value="Unassembled WGS sequence"/>
</dbReference>
<feature type="compositionally biased region" description="Basic residues" evidence="1">
    <location>
        <begin position="307"/>
        <end position="322"/>
    </location>
</feature>
<evidence type="ECO:0000313" key="2">
    <source>
        <dbReference type="EMBL" id="OAD54025.1"/>
    </source>
</evidence>
<reference evidence="2 3" key="1">
    <citation type="submission" date="2015-07" db="EMBL/GenBank/DDBJ databases">
        <title>The genome of Eufriesea mexicana.</title>
        <authorList>
            <person name="Pan H."/>
            <person name="Kapheim K."/>
        </authorList>
    </citation>
    <scope>NUCLEOTIDE SEQUENCE [LARGE SCALE GENOMIC DNA]</scope>
    <source>
        <strain evidence="2">0111107269</strain>
        <tissue evidence="2">Whole body</tissue>
    </source>
</reference>
<accession>A0A310SK54</accession>
<keyword evidence="3" id="KW-1185">Reference proteome</keyword>
<dbReference type="AlphaFoldDB" id="A0A310SK54"/>
<organism evidence="2 3">
    <name type="scientific">Eufriesea mexicana</name>
    <dbReference type="NCBI Taxonomy" id="516756"/>
    <lineage>
        <taxon>Eukaryota</taxon>
        <taxon>Metazoa</taxon>
        <taxon>Ecdysozoa</taxon>
        <taxon>Arthropoda</taxon>
        <taxon>Hexapoda</taxon>
        <taxon>Insecta</taxon>
        <taxon>Pterygota</taxon>
        <taxon>Neoptera</taxon>
        <taxon>Endopterygota</taxon>
        <taxon>Hymenoptera</taxon>
        <taxon>Apocrita</taxon>
        <taxon>Aculeata</taxon>
        <taxon>Apoidea</taxon>
        <taxon>Anthophila</taxon>
        <taxon>Apidae</taxon>
        <taxon>Eufriesea</taxon>
    </lineage>
</organism>
<dbReference type="EMBL" id="KQ765234">
    <property type="protein sequence ID" value="OAD54025.1"/>
    <property type="molecule type" value="Genomic_DNA"/>
</dbReference>
<name>A0A310SK54_9HYME</name>
<feature type="region of interest" description="Disordered" evidence="1">
    <location>
        <begin position="297"/>
        <end position="322"/>
    </location>
</feature>
<evidence type="ECO:0000256" key="1">
    <source>
        <dbReference type="SAM" id="MobiDB-lite"/>
    </source>
</evidence>
<protein>
    <submittedName>
        <fullName evidence="2">Uncharacterized protein</fullName>
    </submittedName>
</protein>
<sequence>MIKHARGVEGEIEFTVSIRLDRCVSGAPELQEHLKVLVSRFQGAAVGPPEFLPSLLKARRKAGKIEIDGTMKGKVERLIADEWHNGKAICSKPNVDKVASSLRFNVTSILQEAIDYSIHRTLFAARHRHGETAIALVERGDESGEKLSAADNGGLSVVSEKISIRLARFHDELYSSAGKHGGTFGQIDGTLCLSFLTRTKSTPPCCSKVEQILKRRKKPSRPSNRARQMGNRSMRHRNQIFHRVQFTVVIFDPKFRPAKGLPPIIAEKQTLLYYTLNRGPNQSTLAYQRSKLNVVAARSNSQTRTEGKHRGRGGGCTGRKKRTFPIRNEAIGPKGVAMTPARSQRGARFRA</sequence>
<evidence type="ECO:0000313" key="3">
    <source>
        <dbReference type="Proteomes" id="UP000250275"/>
    </source>
</evidence>